<dbReference type="SUPFAM" id="SSF81321">
    <property type="entry name" value="Family A G protein-coupled receptor-like"/>
    <property type="match status" value="1"/>
</dbReference>
<evidence type="ECO:0000256" key="10">
    <source>
        <dbReference type="SAM" id="Phobius"/>
    </source>
</evidence>
<evidence type="ECO:0000256" key="5">
    <source>
        <dbReference type="ARBA" id="ARBA00023040"/>
    </source>
</evidence>
<evidence type="ECO:0000313" key="13">
    <source>
        <dbReference type="Proteomes" id="UP000710432"/>
    </source>
</evidence>
<keyword evidence="6 10" id="KW-0472">Membrane</keyword>
<name>A0A8J6L231_MICOH</name>
<sequence length="250" mass="27902">MDPDKALCRSSGLDVIMALYGSTGHRDKYGYVGGTAPRQPHGHGWQIRHWASPWPLVTWAMGDYTASGYGRTMEPDMAPVAALAHIPPWLWLAGKPPTSAYWNTSGKFPSMYPTTPAWSTDNTTMNETYYTKNLPCIDSIPIILHTLKAGIAMVGLAGNAIVLWLLSFHIQRNAFSVYVLNLAGADFLFLSFLTMYNLELIFLHFHAIYFDIPISLTSVYILAYLAGMCIIAAISAERCLSVLWPIWYRC</sequence>
<dbReference type="Proteomes" id="UP000710432">
    <property type="component" value="Unassembled WGS sequence"/>
</dbReference>
<evidence type="ECO:0000256" key="9">
    <source>
        <dbReference type="RuleBase" id="RU000688"/>
    </source>
</evidence>
<evidence type="ECO:0000256" key="2">
    <source>
        <dbReference type="ARBA" id="ARBA00022475"/>
    </source>
</evidence>
<evidence type="ECO:0000256" key="7">
    <source>
        <dbReference type="ARBA" id="ARBA00023170"/>
    </source>
</evidence>
<comment type="subcellular location">
    <subcellularLocation>
        <location evidence="1">Cell membrane</location>
        <topology evidence="1">Multi-pass membrane protein</topology>
    </subcellularLocation>
</comment>
<feature type="transmembrane region" description="Helical" evidence="10">
    <location>
        <begin position="208"/>
        <end position="234"/>
    </location>
</feature>
<feature type="transmembrane region" description="Helical" evidence="10">
    <location>
        <begin position="178"/>
        <end position="196"/>
    </location>
</feature>
<feature type="domain" description="G-protein coupled receptors family 1 profile" evidence="11">
    <location>
        <begin position="158"/>
        <end position="250"/>
    </location>
</feature>
<protein>
    <submittedName>
        <fullName evidence="12">Mas-related G-protein coupled receptor member B5</fullName>
    </submittedName>
</protein>
<dbReference type="EMBL" id="JAATJU010016896">
    <property type="protein sequence ID" value="KAH0517253.1"/>
    <property type="molecule type" value="Genomic_DNA"/>
</dbReference>
<evidence type="ECO:0000256" key="8">
    <source>
        <dbReference type="ARBA" id="ARBA00023224"/>
    </source>
</evidence>
<gene>
    <name evidence="12" type="ORF">LTLLF_122335</name>
</gene>
<dbReference type="PANTHER" id="PTHR11334">
    <property type="entry name" value="MAS-RELATED G-PROTEIN COUPLED RECEPTOR"/>
    <property type="match status" value="1"/>
</dbReference>
<dbReference type="PRINTS" id="PR00237">
    <property type="entry name" value="GPCRRHODOPSN"/>
</dbReference>
<organism evidence="12 13">
    <name type="scientific">Microtus ochrogaster</name>
    <name type="common">Prairie vole</name>
    <dbReference type="NCBI Taxonomy" id="79684"/>
    <lineage>
        <taxon>Eukaryota</taxon>
        <taxon>Metazoa</taxon>
        <taxon>Chordata</taxon>
        <taxon>Craniata</taxon>
        <taxon>Vertebrata</taxon>
        <taxon>Euteleostomi</taxon>
        <taxon>Mammalia</taxon>
        <taxon>Eutheria</taxon>
        <taxon>Euarchontoglires</taxon>
        <taxon>Glires</taxon>
        <taxon>Rodentia</taxon>
        <taxon>Myomorpha</taxon>
        <taxon>Muroidea</taxon>
        <taxon>Cricetidae</taxon>
        <taxon>Arvicolinae</taxon>
        <taxon>Microtus</taxon>
    </lineage>
</organism>
<dbReference type="InterPro" id="IPR000276">
    <property type="entry name" value="GPCR_Rhodpsn"/>
</dbReference>
<reference evidence="12" key="1">
    <citation type="submission" date="2020-03" db="EMBL/GenBank/DDBJ databases">
        <title>Studies in the Genomics of Life Span.</title>
        <authorList>
            <person name="Glass D."/>
        </authorList>
    </citation>
    <scope>NUCLEOTIDE SEQUENCE</scope>
    <source>
        <strain evidence="12">LTLLF</strain>
        <tissue evidence="12">Muscle</tissue>
    </source>
</reference>
<dbReference type="InterPro" id="IPR026234">
    <property type="entry name" value="MRGPCRFAMILY"/>
</dbReference>
<dbReference type="AlphaFoldDB" id="A0A8J6L231"/>
<dbReference type="InterPro" id="IPR017452">
    <property type="entry name" value="GPCR_Rhodpsn_7TM"/>
</dbReference>
<keyword evidence="3 9" id="KW-0812">Transmembrane</keyword>
<dbReference type="Gene3D" id="1.20.1070.10">
    <property type="entry name" value="Rhodopsin 7-helix transmembrane proteins"/>
    <property type="match status" value="1"/>
</dbReference>
<keyword evidence="2" id="KW-1003">Cell membrane</keyword>
<dbReference type="GO" id="GO:0004930">
    <property type="term" value="F:G protein-coupled receptor activity"/>
    <property type="evidence" value="ECO:0007669"/>
    <property type="project" value="UniProtKB-KW"/>
</dbReference>
<evidence type="ECO:0000256" key="4">
    <source>
        <dbReference type="ARBA" id="ARBA00022989"/>
    </source>
</evidence>
<dbReference type="GO" id="GO:0005886">
    <property type="term" value="C:plasma membrane"/>
    <property type="evidence" value="ECO:0007669"/>
    <property type="project" value="UniProtKB-SubCell"/>
</dbReference>
<dbReference type="PROSITE" id="PS00237">
    <property type="entry name" value="G_PROTEIN_RECEP_F1_1"/>
    <property type="match status" value="1"/>
</dbReference>
<evidence type="ECO:0000259" key="11">
    <source>
        <dbReference type="PROSITE" id="PS50262"/>
    </source>
</evidence>
<accession>A0A8J6L231</accession>
<dbReference type="PROSITE" id="PS50262">
    <property type="entry name" value="G_PROTEIN_RECEP_F1_2"/>
    <property type="match status" value="1"/>
</dbReference>
<dbReference type="PANTHER" id="PTHR11334:SF29">
    <property type="entry name" value="MAS-RELATED G-PROTEIN COUPLED RECEPTOR MEMBER X2"/>
    <property type="match status" value="1"/>
</dbReference>
<feature type="transmembrane region" description="Helical" evidence="10">
    <location>
        <begin position="142"/>
        <end position="166"/>
    </location>
</feature>
<keyword evidence="8 9" id="KW-0807">Transducer</keyword>
<evidence type="ECO:0000313" key="12">
    <source>
        <dbReference type="EMBL" id="KAH0517253.1"/>
    </source>
</evidence>
<evidence type="ECO:0000256" key="1">
    <source>
        <dbReference type="ARBA" id="ARBA00004651"/>
    </source>
</evidence>
<proteinExistence type="inferred from homology"/>
<keyword evidence="7 9" id="KW-0675">Receptor</keyword>
<comment type="caution">
    <text evidence="12">The sequence shown here is derived from an EMBL/GenBank/DDBJ whole genome shotgun (WGS) entry which is preliminary data.</text>
</comment>
<evidence type="ECO:0000256" key="6">
    <source>
        <dbReference type="ARBA" id="ARBA00023136"/>
    </source>
</evidence>
<dbReference type="PRINTS" id="PR02108">
    <property type="entry name" value="MRGPCRFAMILY"/>
</dbReference>
<comment type="similarity">
    <text evidence="9">Belongs to the G-protein coupled receptor 1 family.</text>
</comment>
<keyword evidence="4 10" id="KW-1133">Transmembrane helix</keyword>
<evidence type="ECO:0000256" key="3">
    <source>
        <dbReference type="ARBA" id="ARBA00022692"/>
    </source>
</evidence>
<keyword evidence="5 9" id="KW-0297">G-protein coupled receptor</keyword>